<proteinExistence type="predicted"/>
<dbReference type="WBParaSite" id="HNAJ_0000227001-mRNA-1">
    <property type="protein sequence ID" value="HNAJ_0000227001-mRNA-1"/>
    <property type="gene ID" value="HNAJ_0000227001"/>
</dbReference>
<reference evidence="1" key="1">
    <citation type="submission" date="2017-02" db="UniProtKB">
        <authorList>
            <consortium name="WormBaseParasite"/>
        </authorList>
    </citation>
    <scope>IDENTIFICATION</scope>
</reference>
<accession>A0A0R3T5D2</accession>
<protein>
    <submittedName>
        <fullName evidence="1">Helicase_C_3 domain-containing protein</fullName>
    </submittedName>
</protein>
<name>A0A0R3T5D2_RODNA</name>
<organism evidence="1">
    <name type="scientific">Rodentolepis nana</name>
    <name type="common">Dwarf tapeworm</name>
    <name type="synonym">Hymenolepis nana</name>
    <dbReference type="NCBI Taxonomy" id="102285"/>
    <lineage>
        <taxon>Eukaryota</taxon>
        <taxon>Metazoa</taxon>
        <taxon>Spiralia</taxon>
        <taxon>Lophotrochozoa</taxon>
        <taxon>Platyhelminthes</taxon>
        <taxon>Cestoda</taxon>
        <taxon>Eucestoda</taxon>
        <taxon>Cyclophyllidea</taxon>
        <taxon>Hymenolepididae</taxon>
        <taxon>Rodentolepis</taxon>
    </lineage>
</organism>
<evidence type="ECO:0000313" key="1">
    <source>
        <dbReference type="WBParaSite" id="HNAJ_0000227001-mRNA-1"/>
    </source>
</evidence>
<dbReference type="AlphaFoldDB" id="A0A0R3T5D2"/>
<sequence length="66" mass="7492">LSRIESPFHSVVVSLQKGKDFLFPSMPLKSYADLIQLVSPSGLRNYFLLTSAAEEVFQEGKNRKYI</sequence>